<dbReference type="Gramene" id="evm.model.03.830">
    <property type="protein sequence ID" value="cds.evm.model.03.830"/>
    <property type="gene ID" value="evm.TU.03.830"/>
</dbReference>
<dbReference type="CDD" id="cd09272">
    <property type="entry name" value="RNase_HI_RT_Ty1"/>
    <property type="match status" value="1"/>
</dbReference>
<dbReference type="EMBL" id="UZAU01000268">
    <property type="status" value="NOT_ANNOTATED_CDS"/>
    <property type="molecule type" value="Genomic_DNA"/>
</dbReference>
<evidence type="ECO:0000313" key="2">
    <source>
        <dbReference type="EnsemblPlants" id="cds.evm.model.03.830"/>
    </source>
</evidence>
<organism evidence="2 3">
    <name type="scientific">Cannabis sativa</name>
    <name type="common">Hemp</name>
    <name type="synonym">Marijuana</name>
    <dbReference type="NCBI Taxonomy" id="3483"/>
    <lineage>
        <taxon>Eukaryota</taxon>
        <taxon>Viridiplantae</taxon>
        <taxon>Streptophyta</taxon>
        <taxon>Embryophyta</taxon>
        <taxon>Tracheophyta</taxon>
        <taxon>Spermatophyta</taxon>
        <taxon>Magnoliopsida</taxon>
        <taxon>eudicotyledons</taxon>
        <taxon>Gunneridae</taxon>
        <taxon>Pentapetalae</taxon>
        <taxon>rosids</taxon>
        <taxon>fabids</taxon>
        <taxon>Rosales</taxon>
        <taxon>Cannabaceae</taxon>
        <taxon>Cannabis</taxon>
    </lineage>
</organism>
<proteinExistence type="predicted"/>
<protein>
    <recommendedName>
        <fullName evidence="4">Retrotransposon Copia-like N-terminal domain-containing protein</fullName>
    </recommendedName>
</protein>
<evidence type="ECO:0000313" key="3">
    <source>
        <dbReference type="Proteomes" id="UP000596661"/>
    </source>
</evidence>
<keyword evidence="3" id="KW-1185">Reference proteome</keyword>
<reference evidence="2" key="1">
    <citation type="submission" date="2018-11" db="EMBL/GenBank/DDBJ databases">
        <authorList>
            <person name="Grassa J C."/>
        </authorList>
    </citation>
    <scope>NUCLEOTIDE SEQUENCE [LARGE SCALE GENOMIC DNA]</scope>
</reference>
<sequence length="368" mass="41281">MEIPCTSNGGARLNNAQTENNHQTLLPKSYTVSFTHSLPIKLDEHNYLPWRHQVLASIKGSRLLNYLDPDRAPPKFLSTTDERSHTVNPEFEDWEQQDNLLVSWLLSSMSEKTTHWIVDLLTTIGHKKTPQDHIESIFNGLLIEYDVFVTTITTRKHVYTVAEIEALLMAQSARIDKHTKNLDILKAKANLSHSRFNGFNPYNRSPYSAPAIPPGFSRGGPNRFDGFTGASIDSFTGPESFANFPATAHVAKLPAMHAKPEIILEDNWYPDSGATHHLTPDATNLGSSTLYRSVSNFSLDVLCDADWASDLDDRCSTLGHCIYLGGNLVAWKSQKQDTISRKALPNLPHSDDYSSWSLIRFHEALRPN</sequence>
<feature type="region of interest" description="Disordered" evidence="1">
    <location>
        <begin position="1"/>
        <end position="22"/>
    </location>
</feature>
<dbReference type="PANTHER" id="PTHR47481:SF22">
    <property type="entry name" value="RETROTRANSPOSON GAG DOMAIN-CONTAINING PROTEIN"/>
    <property type="match status" value="1"/>
</dbReference>
<evidence type="ECO:0008006" key="4">
    <source>
        <dbReference type="Google" id="ProtNLM"/>
    </source>
</evidence>
<reference evidence="2" key="2">
    <citation type="submission" date="2021-03" db="UniProtKB">
        <authorList>
            <consortium name="EnsemblPlants"/>
        </authorList>
    </citation>
    <scope>IDENTIFICATION</scope>
</reference>
<dbReference type="EnsemblPlants" id="evm.model.03.830">
    <property type="protein sequence ID" value="cds.evm.model.03.830"/>
    <property type="gene ID" value="evm.TU.03.830"/>
</dbReference>
<name>A0A803PAL4_CANSA</name>
<dbReference type="Proteomes" id="UP000596661">
    <property type="component" value="Chromosome 3"/>
</dbReference>
<dbReference type="AlphaFoldDB" id="A0A803PAL4"/>
<dbReference type="PANTHER" id="PTHR47481">
    <property type="match status" value="1"/>
</dbReference>
<evidence type="ECO:0000256" key="1">
    <source>
        <dbReference type="SAM" id="MobiDB-lite"/>
    </source>
</evidence>
<accession>A0A803PAL4</accession>